<evidence type="ECO:0000313" key="9">
    <source>
        <dbReference type="EMBL" id="AKA78062.1"/>
    </source>
</evidence>
<dbReference type="Gene3D" id="3.30.950.10">
    <property type="entry name" value="Methyltransferase, Cobalt-precorrin-4 Transmethylase, Domain 2"/>
    <property type="match status" value="1"/>
</dbReference>
<dbReference type="KEGG" id="ssol:SULB_0232"/>
<dbReference type="InterPro" id="IPR050161">
    <property type="entry name" value="Siro_Cobalamin_biosynth"/>
</dbReference>
<evidence type="ECO:0000313" key="22">
    <source>
        <dbReference type="Proteomes" id="UP000076770"/>
    </source>
</evidence>
<dbReference type="FunFam" id="3.30.950.10:FF:000018">
    <property type="entry name" value="Uroporphyrin-III C-methyltransferase"/>
    <property type="match status" value="1"/>
</dbReference>
<evidence type="ECO:0000313" key="10">
    <source>
        <dbReference type="EMBL" id="AZF67183.1"/>
    </source>
</evidence>
<evidence type="ECO:0000313" key="25">
    <source>
        <dbReference type="Proteomes" id="UP000273194"/>
    </source>
</evidence>
<dbReference type="KEGG" id="ssof:SULC_0231"/>
<dbReference type="Proteomes" id="UP000076770">
    <property type="component" value="Chromosome i"/>
</dbReference>
<dbReference type="EMBL" id="CP011056">
    <property type="protein sequence ID" value="AKA75370.1"/>
    <property type="molecule type" value="Genomic_DNA"/>
</dbReference>
<dbReference type="SUPFAM" id="SSF53790">
    <property type="entry name" value="Tetrapyrrole methylase"/>
    <property type="match status" value="1"/>
</dbReference>
<dbReference type="Proteomes" id="UP000273194">
    <property type="component" value="Chromosome"/>
</dbReference>
<dbReference type="InterPro" id="IPR014776">
    <property type="entry name" value="4pyrrole_Mease_sub2"/>
</dbReference>
<evidence type="ECO:0000313" key="21">
    <source>
        <dbReference type="Proteomes" id="UP000033106"/>
    </source>
</evidence>
<dbReference type="GeneID" id="44128155"/>
<evidence type="ECO:0000256" key="2">
    <source>
        <dbReference type="ARBA" id="ARBA00022603"/>
    </source>
</evidence>
<evidence type="ECO:0000313" key="16">
    <source>
        <dbReference type="EMBL" id="AZF82866.1"/>
    </source>
</evidence>
<dbReference type="InterPro" id="IPR003043">
    <property type="entry name" value="Uropor_MeTrfase_CS"/>
</dbReference>
<dbReference type="Proteomes" id="UP000594632">
    <property type="component" value="Chromosome"/>
</dbReference>
<dbReference type="EMBL" id="CP033239">
    <property type="protein sequence ID" value="AZF77650.1"/>
    <property type="molecule type" value="Genomic_DNA"/>
</dbReference>
<dbReference type="EMBL" id="CP033237">
    <property type="protein sequence ID" value="AZF72423.1"/>
    <property type="molecule type" value="Genomic_DNA"/>
</dbReference>
<evidence type="ECO:0000313" key="14">
    <source>
        <dbReference type="EMBL" id="AZF77650.1"/>
    </source>
</evidence>
<dbReference type="OMA" id="EWTPQEY"/>
<dbReference type="PROSITE" id="PS00839">
    <property type="entry name" value="SUMT_1"/>
    <property type="match status" value="1"/>
</dbReference>
<evidence type="ECO:0000256" key="3">
    <source>
        <dbReference type="ARBA" id="ARBA00022679"/>
    </source>
</evidence>
<dbReference type="KEGG" id="ssoa:SULA_0231"/>
<dbReference type="GO" id="GO:0019354">
    <property type="term" value="P:siroheme biosynthetic process"/>
    <property type="evidence" value="ECO:0007669"/>
    <property type="project" value="InterPro"/>
</dbReference>
<dbReference type="EMBL" id="CP011057">
    <property type="protein sequence ID" value="AKA78062.1"/>
    <property type="molecule type" value="Genomic_DNA"/>
</dbReference>
<evidence type="ECO:0000313" key="26">
    <source>
        <dbReference type="Proteomes" id="UP000273443"/>
    </source>
</evidence>
<dbReference type="EMBL" id="CP011055">
    <property type="protein sequence ID" value="AKA72670.1"/>
    <property type="molecule type" value="Genomic_DNA"/>
</dbReference>
<evidence type="ECO:0000313" key="18">
    <source>
        <dbReference type="EMBL" id="SAI86114.1"/>
    </source>
</evidence>
<reference evidence="19 20" key="1">
    <citation type="journal article" date="2015" name="Genome Announc.">
        <title>Complete Genome Sequence of Sulfolobus solfataricus Strain 98/2 and Evolved Derivatives.</title>
        <authorList>
            <person name="McCarthy S."/>
            <person name="Gradnigo J."/>
            <person name="Johnson T."/>
            <person name="Payne S."/>
            <person name="Lipzen A."/>
            <person name="Martin J."/>
            <person name="Schackwitz W."/>
            <person name="Moriyama E."/>
            <person name="Blum P."/>
        </authorList>
    </citation>
    <scope>NUCLEOTIDE SEQUENCE [LARGE SCALE GENOMIC DNA]</scope>
    <source>
        <strain evidence="19">98/2 SULC</strain>
        <strain evidence="7">SARC-B</strain>
        <strain evidence="8">SARC-C</strain>
        <strain evidence="9 21">SULA</strain>
        <strain evidence="20">SULB</strain>
    </source>
</reference>
<dbReference type="PANTHER" id="PTHR45790">
    <property type="entry name" value="SIROHEME SYNTHASE-RELATED"/>
    <property type="match status" value="1"/>
</dbReference>
<evidence type="ECO:0000313" key="19">
    <source>
        <dbReference type="Proteomes" id="UP000033057"/>
    </source>
</evidence>
<evidence type="ECO:0000313" key="30">
    <source>
        <dbReference type="Proteomes" id="UP000594632"/>
    </source>
</evidence>
<dbReference type="NCBIfam" id="TIGR01469">
    <property type="entry name" value="cobA_cysG_Cterm"/>
    <property type="match status" value="1"/>
</dbReference>
<keyword evidence="2 8" id="KW-0489">Methyltransferase</keyword>
<evidence type="ECO:0000313" key="23">
    <source>
        <dbReference type="Proteomes" id="UP000267993"/>
    </source>
</evidence>
<dbReference type="OrthoDB" id="24444at2157"/>
<dbReference type="Pfam" id="PF00590">
    <property type="entry name" value="TP_methylase"/>
    <property type="match status" value="1"/>
</dbReference>
<dbReference type="Proteomes" id="UP000278715">
    <property type="component" value="Chromosome"/>
</dbReference>
<dbReference type="InterPro" id="IPR014777">
    <property type="entry name" value="4pyrrole_Mease_sub1"/>
</dbReference>
<protein>
    <recommendedName>
        <fullName evidence="1">uroporphyrinogen-III C-methyltransferase</fullName>
        <ecNumber evidence="1">2.1.1.107</ecNumber>
    </recommendedName>
</protein>
<dbReference type="EMBL" id="CP033241">
    <property type="protein sequence ID" value="AZF82866.1"/>
    <property type="molecule type" value="Genomic_DNA"/>
</dbReference>
<evidence type="ECO:0000313" key="29">
    <source>
        <dbReference type="Proteomes" id="UP000282269"/>
    </source>
</evidence>
<dbReference type="EMBL" id="CP033238">
    <property type="protein sequence ID" value="AZF75042.1"/>
    <property type="molecule type" value="Genomic_DNA"/>
</dbReference>
<reference evidence="22" key="3">
    <citation type="submission" date="2016-04" db="EMBL/GenBank/DDBJ databases">
        <authorList>
            <person name="Shah S.A."/>
            <person name="Garrett R.A."/>
        </authorList>
    </citation>
    <scope>NUCLEOTIDE SEQUENCE [LARGE SCALE GENOMIC DNA]</scope>
    <source>
        <strain evidence="22">ATCC 35091 / DSM 1616 / JCM 8930 / NBRC 15331 / P1</strain>
    </source>
</reference>
<evidence type="ECO:0000313" key="15">
    <source>
        <dbReference type="EMBL" id="AZF80258.1"/>
    </source>
</evidence>
<evidence type="ECO:0000313" key="12">
    <source>
        <dbReference type="EMBL" id="AZF72423.1"/>
    </source>
</evidence>
<evidence type="ECO:0000313" key="28">
    <source>
        <dbReference type="Proteomes" id="UP000278715"/>
    </source>
</evidence>
<dbReference type="CDD" id="cd11642">
    <property type="entry name" value="SUMT"/>
    <property type="match status" value="1"/>
</dbReference>
<evidence type="ECO:0000259" key="6">
    <source>
        <dbReference type="Pfam" id="PF00590"/>
    </source>
</evidence>
<dbReference type="GO" id="GO:0032259">
    <property type="term" value="P:methylation"/>
    <property type="evidence" value="ECO:0007669"/>
    <property type="project" value="UniProtKB-KW"/>
</dbReference>
<evidence type="ECO:0000313" key="20">
    <source>
        <dbReference type="Proteomes" id="UP000033085"/>
    </source>
</evidence>
<dbReference type="PATRIC" id="fig|2287.6.peg.238"/>
<dbReference type="EMBL" id="CP050869">
    <property type="protein sequence ID" value="QPG49692.1"/>
    <property type="molecule type" value="Genomic_DNA"/>
</dbReference>
<name>A0A0E3K7L0_SACSO</name>
<dbReference type="PANTHER" id="PTHR45790:SF3">
    <property type="entry name" value="S-ADENOSYL-L-METHIONINE-DEPENDENT UROPORPHYRINOGEN III METHYLTRANSFERASE, CHLOROPLASTIC"/>
    <property type="match status" value="1"/>
</dbReference>
<evidence type="ECO:0000313" key="8">
    <source>
        <dbReference type="EMBL" id="AKA75370.1"/>
    </source>
</evidence>
<dbReference type="Gene3D" id="3.40.1010.10">
    <property type="entry name" value="Cobalt-precorrin-4 Transmethylase, Domain 1"/>
    <property type="match status" value="1"/>
</dbReference>
<dbReference type="InterPro" id="IPR006366">
    <property type="entry name" value="CobA/CysG_C"/>
</dbReference>
<dbReference type="RefSeq" id="WP_009989387.1">
    <property type="nucleotide sequence ID" value="NZ_CP011055.2"/>
</dbReference>
<dbReference type="Proteomes" id="UP000267993">
    <property type="component" value="Chromosome"/>
</dbReference>
<dbReference type="Proteomes" id="UP000275843">
    <property type="component" value="Chromosome"/>
</dbReference>
<dbReference type="NCBIfam" id="NF004790">
    <property type="entry name" value="PRK06136.1"/>
    <property type="match status" value="1"/>
</dbReference>
<sequence>MSGKVYLVGAGPGDPELITVKGLKILQRADVVVYDRLISKELLNFCKIEAEKIYVGKNIGDYVIQDEINELLVKKAMENKVVVRLKGGDPYVLGRGEEECLYVISKGIECEVIPGITSAIAVPAYAGIPVTSRIYSASGFTIISGTKAEDKLIDEDYIPRKGTLVILMGLRKIENMVNILIKLRNEREPVAVIENGTTENQRVFTGELKDLVNIVRSNNVTSPAVIVIGEVVKFREYLWKFK</sequence>
<evidence type="ECO:0000313" key="11">
    <source>
        <dbReference type="EMBL" id="AZF69803.1"/>
    </source>
</evidence>
<evidence type="ECO:0000256" key="4">
    <source>
        <dbReference type="ARBA" id="ARBA00022691"/>
    </source>
</evidence>
<feature type="domain" description="Tetrapyrrole methylase" evidence="6">
    <location>
        <begin position="4"/>
        <end position="211"/>
    </location>
</feature>
<evidence type="ECO:0000313" key="13">
    <source>
        <dbReference type="EMBL" id="AZF75042.1"/>
    </source>
</evidence>
<reference evidence="23 24" key="4">
    <citation type="journal article" date="2018" name="Proc. Natl. Acad. Sci. U.S.A.">
        <title>Nonmutational mechanism of inheritance in the Archaeon Sulfolobus solfataricus.</title>
        <authorList>
            <person name="Payne S."/>
            <person name="McCarthy S."/>
            <person name="Johnson T."/>
            <person name="North E."/>
            <person name="Blum P."/>
        </authorList>
    </citation>
    <scope>NUCLEOTIDE SEQUENCE [LARGE SCALE GENOMIC DNA]</scope>
    <source>
        <strain evidence="11 23">SARC-H</strain>
        <strain evidence="12 27">SARC-I</strain>
        <strain evidence="14 28">SARC-N</strain>
        <strain evidence="15 29">SARC-O</strain>
        <strain evidence="16 24">SUL120</strain>
        <strain evidence="10 25">SULG</strain>
        <strain evidence="13 26">SULM</strain>
    </source>
</reference>
<dbReference type="EMBL" id="CP033235">
    <property type="protein sequence ID" value="AZF67183.1"/>
    <property type="molecule type" value="Genomic_DNA"/>
</dbReference>
<accession>A0A0E3K7L0</accession>
<dbReference type="InterPro" id="IPR035996">
    <property type="entry name" value="4pyrrol_Methylase_sf"/>
</dbReference>
<gene>
    <name evidence="8" type="primary">cobA</name>
    <name evidence="17" type="ORF">HFC64_07505</name>
    <name evidence="18" type="ORF">SSOP1_2560</name>
    <name evidence="9" type="ORF">SULA_0231</name>
    <name evidence="7" type="ORF">SULB_0232</name>
    <name evidence="8" type="ORF">SULC_0231</name>
    <name evidence="10" type="ORF">SULG_01175</name>
    <name evidence="11" type="ORF">SULH_01175</name>
    <name evidence="12" type="ORF">SULI_01175</name>
    <name evidence="13" type="ORF">SULM_01175</name>
    <name evidence="14" type="ORF">SULN_01175</name>
    <name evidence="15" type="ORF">SULO_01185</name>
    <name evidence="16" type="ORF">SULZ_01195</name>
</gene>
<dbReference type="EMBL" id="LT549890">
    <property type="protein sequence ID" value="SAI86114.1"/>
    <property type="molecule type" value="Genomic_DNA"/>
</dbReference>
<dbReference type="Proteomes" id="UP000282269">
    <property type="component" value="Chromosome"/>
</dbReference>
<reference evidence="18" key="2">
    <citation type="submission" date="2016-04" db="EMBL/GenBank/DDBJ databases">
        <authorList>
            <person name="Evans L.H."/>
            <person name="Alamgir A."/>
            <person name="Owens N."/>
            <person name="Weber N.D."/>
            <person name="Virtaneva K."/>
            <person name="Barbian K."/>
            <person name="Babar A."/>
            <person name="Rosenke K."/>
        </authorList>
    </citation>
    <scope>NUCLEOTIDE SEQUENCE</scope>
    <source>
        <strain evidence="18">P1</strain>
    </source>
</reference>
<evidence type="ECO:0000313" key="17">
    <source>
        <dbReference type="EMBL" id="QPG49692.1"/>
    </source>
</evidence>
<dbReference type="InterPro" id="IPR000878">
    <property type="entry name" value="4pyrrol_Mease"/>
</dbReference>
<evidence type="ECO:0000256" key="5">
    <source>
        <dbReference type="ARBA" id="ARBA00023244"/>
    </source>
</evidence>
<keyword evidence="5" id="KW-0627">Porphyrin biosynthesis</keyword>
<dbReference type="EC" id="2.1.1.107" evidence="1"/>
<reference evidence="8" key="5">
    <citation type="submission" date="2018-10" db="EMBL/GenBank/DDBJ databases">
        <authorList>
            <person name="McCarthy S."/>
            <person name="Gradnigo J."/>
            <person name="Johnson T."/>
            <person name="Payne S."/>
            <person name="Lipzen A."/>
            <person name="Schackwitz W."/>
            <person name="Martin J."/>
            <person name="Moriyama E."/>
            <person name="Blum P."/>
        </authorList>
    </citation>
    <scope>NUCLEOTIDE SEQUENCE</scope>
    <source>
        <strain evidence="7">SARC-B</strain>
        <strain evidence="8">SARC-C</strain>
        <strain evidence="9">SULA</strain>
    </source>
</reference>
<evidence type="ECO:0000313" key="27">
    <source>
        <dbReference type="Proteomes" id="UP000275843"/>
    </source>
</evidence>
<evidence type="ECO:0000313" key="7">
    <source>
        <dbReference type="EMBL" id="AKA72670.1"/>
    </source>
</evidence>
<dbReference type="FunFam" id="3.40.1010.10:FF:000001">
    <property type="entry name" value="Siroheme synthase"/>
    <property type="match status" value="1"/>
</dbReference>
<evidence type="ECO:0000313" key="24">
    <source>
        <dbReference type="Proteomes" id="UP000269431"/>
    </source>
</evidence>
<dbReference type="GO" id="GO:0004851">
    <property type="term" value="F:uroporphyrin-III C-methyltransferase activity"/>
    <property type="evidence" value="ECO:0007669"/>
    <property type="project" value="UniProtKB-EC"/>
</dbReference>
<keyword evidence="3 8" id="KW-0808">Transferase</keyword>
<dbReference type="Proteomes" id="UP000273443">
    <property type="component" value="Chromosome"/>
</dbReference>
<proteinExistence type="predicted"/>
<evidence type="ECO:0000256" key="1">
    <source>
        <dbReference type="ARBA" id="ARBA00012162"/>
    </source>
</evidence>
<dbReference type="Proteomes" id="UP000033085">
    <property type="component" value="Chromosome"/>
</dbReference>
<organism evidence="8 19">
    <name type="scientific">Saccharolobus solfataricus</name>
    <name type="common">Sulfolobus solfataricus</name>
    <dbReference type="NCBI Taxonomy" id="2287"/>
    <lineage>
        <taxon>Archaea</taxon>
        <taxon>Thermoproteota</taxon>
        <taxon>Thermoprotei</taxon>
        <taxon>Sulfolobales</taxon>
        <taxon>Sulfolobaceae</taxon>
        <taxon>Saccharolobus</taxon>
    </lineage>
</organism>
<keyword evidence="4" id="KW-0949">S-adenosyl-L-methionine</keyword>
<dbReference type="EMBL" id="CP033240">
    <property type="protein sequence ID" value="AZF80258.1"/>
    <property type="molecule type" value="Genomic_DNA"/>
</dbReference>
<dbReference type="Proteomes" id="UP000033057">
    <property type="component" value="Chromosome"/>
</dbReference>
<dbReference type="AlphaFoldDB" id="A0A0E3K7L0"/>
<dbReference type="Proteomes" id="UP000269431">
    <property type="component" value="Chromosome"/>
</dbReference>
<dbReference type="EMBL" id="CP033236">
    <property type="protein sequence ID" value="AZF69803.1"/>
    <property type="molecule type" value="Genomic_DNA"/>
</dbReference>
<dbReference type="Proteomes" id="UP000033106">
    <property type="component" value="Chromosome"/>
</dbReference>
<reference evidence="17 30" key="6">
    <citation type="journal article" date="2020" name="Nat. Commun.">
        <title>The structures of two archaeal type IV pili illuminate evolutionary relationships.</title>
        <authorList>
            <person name="Wang F."/>
            <person name="Baquero D.P."/>
            <person name="Su Z."/>
            <person name="Beltran L.C."/>
            <person name="Prangishvili D."/>
            <person name="Krupovic M."/>
            <person name="Egelman E.H."/>
        </authorList>
    </citation>
    <scope>NUCLEOTIDE SEQUENCE [LARGE SCALE GENOMIC DNA]</scope>
    <source>
        <strain evidence="17 30">POZ149</strain>
    </source>
</reference>
<dbReference type="GeneID" id="1453905"/>